<keyword evidence="1" id="KW-0560">Oxidoreductase</keyword>
<dbReference type="EMBL" id="AP021861">
    <property type="protein sequence ID" value="BBO30920.1"/>
    <property type="molecule type" value="Genomic_DNA"/>
</dbReference>
<dbReference type="SUPFAM" id="SSF51735">
    <property type="entry name" value="NAD(P)-binding Rossmann-fold domains"/>
    <property type="match status" value="1"/>
</dbReference>
<dbReference type="Proteomes" id="UP000326837">
    <property type="component" value="Chromosome"/>
</dbReference>
<reference evidence="5" key="1">
    <citation type="submission" date="2019-10" db="EMBL/GenBank/DDBJ databases">
        <title>Lacipirellula parvula gen. nov., sp. nov., representing a lineage of planctomycetes widespread in freshwater anoxic habitats, and description of the family Lacipirellulaceae.</title>
        <authorList>
            <person name="Dedysh S.N."/>
            <person name="Kulichevskaya I.S."/>
            <person name="Beletsky A.V."/>
            <person name="Rakitin A.L."/>
            <person name="Mardanov A.V."/>
            <person name="Ivanova A.A."/>
            <person name="Saltykova V.X."/>
            <person name="Rijpstra W.I.C."/>
            <person name="Sinninghe Damste J.S."/>
            <person name="Ravin N.V."/>
        </authorList>
    </citation>
    <scope>NUCLEOTIDE SEQUENCE [LARGE SCALE GENOMIC DNA]</scope>
    <source>
        <strain evidence="5">PX69</strain>
    </source>
</reference>
<dbReference type="AlphaFoldDB" id="A0A5K7X358"/>
<dbReference type="InterPro" id="IPR055170">
    <property type="entry name" value="GFO_IDH_MocA-like_dom"/>
</dbReference>
<evidence type="ECO:0000313" key="5">
    <source>
        <dbReference type="Proteomes" id="UP000326837"/>
    </source>
</evidence>
<accession>A0A5K7X358</accession>
<dbReference type="PANTHER" id="PTHR43818:SF11">
    <property type="entry name" value="BCDNA.GH03377"/>
    <property type="match status" value="1"/>
</dbReference>
<dbReference type="Pfam" id="PF22725">
    <property type="entry name" value="GFO_IDH_MocA_C3"/>
    <property type="match status" value="1"/>
</dbReference>
<evidence type="ECO:0000259" key="2">
    <source>
        <dbReference type="Pfam" id="PF01408"/>
    </source>
</evidence>
<dbReference type="GO" id="GO:0016491">
    <property type="term" value="F:oxidoreductase activity"/>
    <property type="evidence" value="ECO:0007669"/>
    <property type="project" value="UniProtKB-KW"/>
</dbReference>
<dbReference type="InterPro" id="IPR036291">
    <property type="entry name" value="NAD(P)-bd_dom_sf"/>
</dbReference>
<dbReference type="Pfam" id="PF01408">
    <property type="entry name" value="GFO_IDH_MocA"/>
    <property type="match status" value="1"/>
</dbReference>
<evidence type="ECO:0000256" key="1">
    <source>
        <dbReference type="ARBA" id="ARBA00023002"/>
    </source>
</evidence>
<sequence>MSKIKAGIIGTGFIGPAHIEALRRLGFVEVAAVSERDQGLADRKAAELSIPKAYGDYKQLLADPEIQVVHNCTPNHLHFGVNCDIIAAGKHVISEKPLAMNSTESRELVNRVEKAGVINAINFNYRYMPLVQQARAMCQNHDDVGRVLAVQGSYLQDWLFKETDWNWRLVPELSGDSRAVADVGSHWCDLIQYVTGLKITRVMADLVTLHPTRKRPKVEVETYAGKVLTPEEMEDVEIGTEDYASILLEFDSGAHGVMTVNQCAAGRKNRLFYEINGSKCGLSWDQEKPNELWIGHRDRPNEVLMKDPSLLYPEAREYAHYPGGHNEAYPDGPKNLFRNVYGFIAGNRQGGDFATFLDGHNEIAICDAVLKSGRAKQWVDVEY</sequence>
<proteinExistence type="predicted"/>
<feature type="domain" description="Gfo/Idh/MocA-like oxidoreductase N-terminal" evidence="2">
    <location>
        <begin position="4"/>
        <end position="122"/>
    </location>
</feature>
<dbReference type="InterPro" id="IPR050463">
    <property type="entry name" value="Gfo/Idh/MocA_oxidrdct_glycsds"/>
</dbReference>
<name>A0A5K7X358_9BACT</name>
<dbReference type="GO" id="GO:0000166">
    <property type="term" value="F:nucleotide binding"/>
    <property type="evidence" value="ECO:0007669"/>
    <property type="project" value="InterPro"/>
</dbReference>
<dbReference type="SUPFAM" id="SSF55347">
    <property type="entry name" value="Glyceraldehyde-3-phosphate dehydrogenase-like, C-terminal domain"/>
    <property type="match status" value="1"/>
</dbReference>
<keyword evidence="5" id="KW-1185">Reference proteome</keyword>
<evidence type="ECO:0000259" key="3">
    <source>
        <dbReference type="Pfam" id="PF22725"/>
    </source>
</evidence>
<evidence type="ECO:0000313" key="4">
    <source>
        <dbReference type="EMBL" id="BBO30920.1"/>
    </source>
</evidence>
<gene>
    <name evidence="4" type="ORF">PLANPX_0532</name>
</gene>
<feature type="domain" description="GFO/IDH/MocA-like oxidoreductase" evidence="3">
    <location>
        <begin position="132"/>
        <end position="280"/>
    </location>
</feature>
<protein>
    <submittedName>
        <fullName evidence="4">Oxidoreductase</fullName>
    </submittedName>
</protein>
<dbReference type="InterPro" id="IPR000683">
    <property type="entry name" value="Gfo/Idh/MocA-like_OxRdtase_N"/>
</dbReference>
<dbReference type="PANTHER" id="PTHR43818">
    <property type="entry name" value="BCDNA.GH03377"/>
    <property type="match status" value="1"/>
</dbReference>
<organism evidence="4 5">
    <name type="scientific">Lacipirellula parvula</name>
    <dbReference type="NCBI Taxonomy" id="2650471"/>
    <lineage>
        <taxon>Bacteria</taxon>
        <taxon>Pseudomonadati</taxon>
        <taxon>Planctomycetota</taxon>
        <taxon>Planctomycetia</taxon>
        <taxon>Pirellulales</taxon>
        <taxon>Lacipirellulaceae</taxon>
        <taxon>Lacipirellula</taxon>
    </lineage>
</organism>
<dbReference type="Gene3D" id="3.40.50.720">
    <property type="entry name" value="NAD(P)-binding Rossmann-like Domain"/>
    <property type="match status" value="1"/>
</dbReference>
<dbReference type="KEGG" id="lpav:PLANPX_0532"/>
<dbReference type="Gene3D" id="3.30.360.10">
    <property type="entry name" value="Dihydrodipicolinate Reductase, domain 2"/>
    <property type="match status" value="1"/>
</dbReference>
<dbReference type="RefSeq" id="WP_152097165.1">
    <property type="nucleotide sequence ID" value="NZ_AP021861.1"/>
</dbReference>